<accession>A0A5S4G3Q3</accession>
<dbReference type="PANTHER" id="PTHR30204:SF90">
    <property type="entry name" value="HTH-TYPE TRANSCRIPTIONAL ACTIVATOR MTA"/>
    <property type="match status" value="1"/>
</dbReference>
<dbReference type="InterPro" id="IPR000551">
    <property type="entry name" value="MerR-type_HTH_dom"/>
</dbReference>
<keyword evidence="1" id="KW-0238">DNA-binding</keyword>
<protein>
    <submittedName>
        <fullName evidence="3">MerR family transcriptional regulator</fullName>
    </submittedName>
</protein>
<dbReference type="PANTHER" id="PTHR30204">
    <property type="entry name" value="REDOX-CYCLING DRUG-SENSING TRANSCRIPTIONAL ACTIVATOR SOXR"/>
    <property type="match status" value="1"/>
</dbReference>
<dbReference type="AlphaFoldDB" id="A0A5S4G3Q3"/>
<dbReference type="RefSeq" id="WP_138695165.1">
    <property type="nucleotide sequence ID" value="NZ_JBHSAZ010000089.1"/>
</dbReference>
<evidence type="ECO:0000313" key="4">
    <source>
        <dbReference type="Proteomes" id="UP000306628"/>
    </source>
</evidence>
<keyword evidence="4" id="KW-1185">Reference proteome</keyword>
<dbReference type="Pfam" id="PF13411">
    <property type="entry name" value="MerR_1"/>
    <property type="match status" value="1"/>
</dbReference>
<sequence>MIDVNGRRWKIGELAAATGVTVRTLRHFHQIGLLCPAERSAAGHRVYTGDDVRRLYRILALRELRLPLGEIADSLDGGDLRATIGRQLDQVERRLVGQRELHRRLRGLAEALRAAGEPSIDQLIQTMEAMMQAGHFTPEQLARFRARHAEMGQEEAGGWMERLSGLAKEAAAQAERGTDPADPAVQELARRWSEAVAGLAGGDRSVVSAIYGKIDAEGAEAATKGLLSTPAWDHLRRAFAVGFAPGA</sequence>
<dbReference type="CDD" id="cd01106">
    <property type="entry name" value="HTH_TipAL-Mta"/>
    <property type="match status" value="1"/>
</dbReference>
<dbReference type="EMBL" id="VCKX01000180">
    <property type="protein sequence ID" value="TMR27011.1"/>
    <property type="molecule type" value="Genomic_DNA"/>
</dbReference>
<dbReference type="GO" id="GO:0003700">
    <property type="term" value="F:DNA-binding transcription factor activity"/>
    <property type="evidence" value="ECO:0007669"/>
    <property type="project" value="InterPro"/>
</dbReference>
<dbReference type="Pfam" id="PF07739">
    <property type="entry name" value="TipAS"/>
    <property type="match status" value="1"/>
</dbReference>
<evidence type="ECO:0000313" key="3">
    <source>
        <dbReference type="EMBL" id="TMR27011.1"/>
    </source>
</evidence>
<gene>
    <name evidence="3" type="ORF">ETD85_40680</name>
</gene>
<dbReference type="SUPFAM" id="SSF46955">
    <property type="entry name" value="Putative DNA-binding domain"/>
    <property type="match status" value="1"/>
</dbReference>
<evidence type="ECO:0000259" key="2">
    <source>
        <dbReference type="PROSITE" id="PS50937"/>
    </source>
</evidence>
<comment type="caution">
    <text evidence="3">The sequence shown here is derived from an EMBL/GenBank/DDBJ whole genome shotgun (WGS) entry which is preliminary data.</text>
</comment>
<dbReference type="PROSITE" id="PS50937">
    <property type="entry name" value="HTH_MERR_2"/>
    <property type="match status" value="1"/>
</dbReference>
<name>A0A5S4G3Q3_9ACTN</name>
<evidence type="ECO:0000256" key="1">
    <source>
        <dbReference type="ARBA" id="ARBA00023125"/>
    </source>
</evidence>
<proteinExistence type="predicted"/>
<dbReference type="GO" id="GO:0003677">
    <property type="term" value="F:DNA binding"/>
    <property type="evidence" value="ECO:0007669"/>
    <property type="project" value="UniProtKB-KW"/>
</dbReference>
<dbReference type="Proteomes" id="UP000306628">
    <property type="component" value="Unassembled WGS sequence"/>
</dbReference>
<dbReference type="InterPro" id="IPR012925">
    <property type="entry name" value="TipAS_dom"/>
</dbReference>
<dbReference type="SMART" id="SM00422">
    <property type="entry name" value="HTH_MERR"/>
    <property type="match status" value="1"/>
</dbReference>
<feature type="domain" description="HTH merR-type" evidence="2">
    <location>
        <begin position="8"/>
        <end position="77"/>
    </location>
</feature>
<dbReference type="Gene3D" id="1.10.1660.10">
    <property type="match status" value="1"/>
</dbReference>
<dbReference type="InterPro" id="IPR009061">
    <property type="entry name" value="DNA-bd_dom_put_sf"/>
</dbReference>
<organism evidence="3 4">
    <name type="scientific">Nonomuraea zeae</name>
    <dbReference type="NCBI Taxonomy" id="1642303"/>
    <lineage>
        <taxon>Bacteria</taxon>
        <taxon>Bacillati</taxon>
        <taxon>Actinomycetota</taxon>
        <taxon>Actinomycetes</taxon>
        <taxon>Streptosporangiales</taxon>
        <taxon>Streptosporangiaceae</taxon>
        <taxon>Nonomuraea</taxon>
    </lineage>
</organism>
<dbReference type="PRINTS" id="PR00040">
    <property type="entry name" value="HTHMERR"/>
</dbReference>
<dbReference type="OrthoDB" id="9809391at2"/>
<dbReference type="InterPro" id="IPR047057">
    <property type="entry name" value="MerR_fam"/>
</dbReference>
<reference evidence="3 4" key="1">
    <citation type="submission" date="2019-05" db="EMBL/GenBank/DDBJ databases">
        <title>Draft genome sequence of Nonomuraea zeae DSM 100528.</title>
        <authorList>
            <person name="Saricaoglu S."/>
            <person name="Isik K."/>
        </authorList>
    </citation>
    <scope>NUCLEOTIDE SEQUENCE [LARGE SCALE GENOMIC DNA]</scope>
    <source>
        <strain evidence="3 4">DSM 100528</strain>
    </source>
</reference>